<dbReference type="InterPro" id="IPR022742">
    <property type="entry name" value="Hydrolase_4"/>
</dbReference>
<dbReference type="InterPro" id="IPR051044">
    <property type="entry name" value="MAG_DAG_Lipase"/>
</dbReference>
<accession>A0AB74KHW0</accession>
<organism evidence="2 3">
    <name type="scientific">Wallemia mellicola</name>
    <dbReference type="NCBI Taxonomy" id="1708541"/>
    <lineage>
        <taxon>Eukaryota</taxon>
        <taxon>Fungi</taxon>
        <taxon>Dikarya</taxon>
        <taxon>Basidiomycota</taxon>
        <taxon>Wallemiomycotina</taxon>
        <taxon>Wallemiomycetes</taxon>
        <taxon>Wallemiales</taxon>
        <taxon>Wallemiaceae</taxon>
        <taxon>Wallemia</taxon>
    </lineage>
</organism>
<evidence type="ECO:0000313" key="3">
    <source>
        <dbReference type="Proteomes" id="UP000305362"/>
    </source>
</evidence>
<dbReference type="Proteomes" id="UP000305362">
    <property type="component" value="Unassembled WGS sequence"/>
</dbReference>
<dbReference type="EMBL" id="SPRV01000004">
    <property type="protein sequence ID" value="TIC71175.1"/>
    <property type="molecule type" value="Genomic_DNA"/>
</dbReference>
<evidence type="ECO:0000259" key="1">
    <source>
        <dbReference type="Pfam" id="PF12146"/>
    </source>
</evidence>
<dbReference type="AlphaFoldDB" id="A0AB74KHW0"/>
<name>A0AB74KHW0_9BASI</name>
<dbReference type="SUPFAM" id="SSF53474">
    <property type="entry name" value="alpha/beta-Hydrolases"/>
    <property type="match status" value="1"/>
</dbReference>
<evidence type="ECO:0000313" key="2">
    <source>
        <dbReference type="EMBL" id="TIC71175.1"/>
    </source>
</evidence>
<dbReference type="Pfam" id="PF12146">
    <property type="entry name" value="Hydrolase_4"/>
    <property type="match status" value="1"/>
</dbReference>
<reference evidence="2 3" key="1">
    <citation type="submission" date="2019-03" db="EMBL/GenBank/DDBJ databases">
        <title>Sequencing 25 genomes of Wallemia mellicola.</title>
        <authorList>
            <person name="Gostincar C."/>
        </authorList>
    </citation>
    <scope>NUCLEOTIDE SEQUENCE [LARGE SCALE GENOMIC DNA]</scope>
    <source>
        <strain evidence="2 3">EXF-1277</strain>
    </source>
</reference>
<protein>
    <submittedName>
        <fullName evidence="2">Alpha/beta-hydrolase</fullName>
    </submittedName>
</protein>
<feature type="domain" description="Serine aminopeptidase S33" evidence="1">
    <location>
        <begin position="28"/>
        <end position="287"/>
    </location>
</feature>
<gene>
    <name evidence="2" type="ORF">E3Q03_00681</name>
</gene>
<dbReference type="PANTHER" id="PTHR11614">
    <property type="entry name" value="PHOSPHOLIPASE-RELATED"/>
    <property type="match status" value="1"/>
</dbReference>
<comment type="caution">
    <text evidence="2">The sequence shown here is derived from an EMBL/GenBank/DDBJ whole genome shotgun (WGS) entry which is preliminary data.</text>
</comment>
<sequence length="315" mass="35334">MTDVQVTTEWIAAQDDVELYSKTYSPAEPKALIFFVHGISHNSEGFVEHIDRYTLIFPKFAQAGYKVRDYFPHLFAYDQRGFGRSAHEKSGNPKPGLTSWKYGLKDLQTLIFRFAEQNKGLPLFLMGHSMGGGLVLGSQTRNPPLNLPELKGVIAMSPLINLTNPPPNLLIKMVQRCKGLLGSFTISPMIDPKDRTHDEEVQKAIEEDVLASKIGTLRGVSDMLYNGPLLLSNNYKFYQANIPLLIAHGDADNLNSFEASSQFIDKVMARSKQLKTYPGARHELFMEAGELKYEVARDVIAWLNNVMDEPTPSKL</sequence>
<dbReference type="InterPro" id="IPR029058">
    <property type="entry name" value="AB_hydrolase_fold"/>
</dbReference>
<proteinExistence type="predicted"/>
<dbReference type="Gene3D" id="3.40.50.1820">
    <property type="entry name" value="alpha/beta hydrolase"/>
    <property type="match status" value="1"/>
</dbReference>